<name>A0ABT0H529_9FLAO</name>
<organism evidence="2 3">
    <name type="scientific">Psychroserpens algicola</name>
    <dbReference type="NCBI Taxonomy" id="1719034"/>
    <lineage>
        <taxon>Bacteria</taxon>
        <taxon>Pseudomonadati</taxon>
        <taxon>Bacteroidota</taxon>
        <taxon>Flavobacteriia</taxon>
        <taxon>Flavobacteriales</taxon>
        <taxon>Flavobacteriaceae</taxon>
        <taxon>Psychroserpens</taxon>
    </lineage>
</organism>
<keyword evidence="3" id="KW-1185">Reference proteome</keyword>
<proteinExistence type="predicted"/>
<dbReference type="Proteomes" id="UP001203687">
    <property type="component" value="Unassembled WGS sequence"/>
</dbReference>
<dbReference type="EMBL" id="JALPQF010000001">
    <property type="protein sequence ID" value="MCK8479109.1"/>
    <property type="molecule type" value="Genomic_DNA"/>
</dbReference>
<comment type="caution">
    <text evidence="2">The sequence shown here is derived from an EMBL/GenBank/DDBJ whole genome shotgun (WGS) entry which is preliminary data.</text>
</comment>
<accession>A0ABT0H529</accession>
<sequence length="540" mass="59995">MNSKLIPLAITLIGALCFGGSFFMSNSTSGDLDVSIDKTAFIMPAAHRVYANPDALNGKYYLFKAKITNNSNTTLEDVTVKYRVPDYIDWTELTVSGEMFPGQTIVIPCYPKFKDNITEKTTESVEKAEIEITWDGAEEDDIIEEEFTFKLTNRNEYVYTGIKKEEISTWSDVYDNNALIACFVTPNDPVVKYYTQNLQEKLMKGEAASVTKKPEDGVKFLAGIYEATRKSHMVYSGTKGIPQSTDDVASMIQQVRLPREVITGNTGLCIELSCLYASVLSAAGIDPVIYMVPGHAYPGFRMNGQYYAIEATGIGGEGLGNIMSAEDAFKQGQKQLQEFIQRSQSGDPRYTIVDIHAVNQQGATAMDLKDNDFMRNKVDDIVASWSNGQPVNQTNNPKRPSNNTINVPDNRVRTTSALSFSIPNGWQTMMRPVQDMPILTAQVVAPDQLTTVSIFDIPVSNTQQALATINQYFYNYGMEMQYQSNGNSITGQTYSQNGTFNWVGKTLRTSNGIRFVAVGAPDYLYNQNSGIINQVYNSIR</sequence>
<evidence type="ECO:0000256" key="1">
    <source>
        <dbReference type="SAM" id="MobiDB-lite"/>
    </source>
</evidence>
<evidence type="ECO:0008006" key="4">
    <source>
        <dbReference type="Google" id="ProtNLM"/>
    </source>
</evidence>
<gene>
    <name evidence="2" type="ORF">MUY34_00680</name>
</gene>
<protein>
    <recommendedName>
        <fullName evidence="4">Transglutaminase-like domain-containing protein</fullName>
    </recommendedName>
</protein>
<feature type="region of interest" description="Disordered" evidence="1">
    <location>
        <begin position="386"/>
        <end position="409"/>
    </location>
</feature>
<evidence type="ECO:0000313" key="2">
    <source>
        <dbReference type="EMBL" id="MCK8479109.1"/>
    </source>
</evidence>
<evidence type="ECO:0000313" key="3">
    <source>
        <dbReference type="Proteomes" id="UP001203687"/>
    </source>
</evidence>
<dbReference type="RefSeq" id="WP_248411533.1">
    <property type="nucleotide sequence ID" value="NZ_JALPQF010000001.1"/>
</dbReference>
<reference evidence="2" key="1">
    <citation type="submission" date="2022-04" db="EMBL/GenBank/DDBJ databases">
        <authorList>
            <person name="Ren T."/>
        </authorList>
    </citation>
    <scope>NUCLEOTIDE SEQUENCE</scope>
    <source>
        <strain evidence="2">F63249</strain>
    </source>
</reference>